<dbReference type="Proteomes" id="UP001596220">
    <property type="component" value="Unassembled WGS sequence"/>
</dbReference>
<keyword evidence="2" id="KW-0732">Signal</keyword>
<evidence type="ECO:0000313" key="4">
    <source>
        <dbReference type="Proteomes" id="UP001596220"/>
    </source>
</evidence>
<sequence length="140" mass="14241">MKLRSTALLAGAALLVSCSPQPGNDNALTTPEPIPAPAPAPTAAPLTATPPPLPPATTAEAAPATPKTCTVPNVVGLVHQTAQDTMQAAGLFFLHEEDATGQGRLLVVDRNWTTTAQSISAGEVVDCATRIVLSAKKIGE</sequence>
<evidence type="ECO:0000256" key="1">
    <source>
        <dbReference type="SAM" id="MobiDB-lite"/>
    </source>
</evidence>
<dbReference type="Gene3D" id="3.30.10.20">
    <property type="match status" value="1"/>
</dbReference>
<feature type="signal peptide" evidence="2">
    <location>
        <begin position="1"/>
        <end position="23"/>
    </location>
</feature>
<protein>
    <submittedName>
        <fullName evidence="3">Serine/threonine kinase</fullName>
    </submittedName>
</protein>
<dbReference type="PROSITE" id="PS51257">
    <property type="entry name" value="PROKAR_LIPOPROTEIN"/>
    <property type="match status" value="1"/>
</dbReference>
<name>A0ABW1P646_9PSEU</name>
<dbReference type="EMBL" id="JBHSQO010000013">
    <property type="protein sequence ID" value="MFC6090558.1"/>
    <property type="molecule type" value="Genomic_DNA"/>
</dbReference>
<feature type="region of interest" description="Disordered" evidence="1">
    <location>
        <begin position="23"/>
        <end position="65"/>
    </location>
</feature>
<feature type="compositionally biased region" description="Low complexity" evidence="1">
    <location>
        <begin position="56"/>
        <end position="65"/>
    </location>
</feature>
<gene>
    <name evidence="3" type="ORF">ACFP3R_14830</name>
</gene>
<keyword evidence="4" id="KW-1185">Reference proteome</keyword>
<keyword evidence="3" id="KW-0418">Kinase</keyword>
<proteinExistence type="predicted"/>
<feature type="compositionally biased region" description="Pro residues" evidence="1">
    <location>
        <begin position="32"/>
        <end position="55"/>
    </location>
</feature>
<comment type="caution">
    <text evidence="3">The sequence shown here is derived from an EMBL/GenBank/DDBJ whole genome shotgun (WGS) entry which is preliminary data.</text>
</comment>
<evidence type="ECO:0000256" key="2">
    <source>
        <dbReference type="SAM" id="SignalP"/>
    </source>
</evidence>
<dbReference type="RefSeq" id="WP_380636518.1">
    <property type="nucleotide sequence ID" value="NZ_JBHSQO010000013.1"/>
</dbReference>
<dbReference type="GO" id="GO:0016301">
    <property type="term" value="F:kinase activity"/>
    <property type="evidence" value="ECO:0007669"/>
    <property type="project" value="UniProtKB-KW"/>
</dbReference>
<keyword evidence="3" id="KW-0808">Transferase</keyword>
<reference evidence="4" key="1">
    <citation type="journal article" date="2019" name="Int. J. Syst. Evol. Microbiol.">
        <title>The Global Catalogue of Microorganisms (GCM) 10K type strain sequencing project: providing services to taxonomists for standard genome sequencing and annotation.</title>
        <authorList>
            <consortium name="The Broad Institute Genomics Platform"/>
            <consortium name="The Broad Institute Genome Sequencing Center for Infectious Disease"/>
            <person name="Wu L."/>
            <person name="Ma J."/>
        </authorList>
    </citation>
    <scope>NUCLEOTIDE SEQUENCE [LARGE SCALE GENOMIC DNA]</scope>
    <source>
        <strain evidence="4">CGMCC 4.7246</strain>
    </source>
</reference>
<organism evidence="3 4">
    <name type="scientific">Saccharothrix lopnurensis</name>
    <dbReference type="NCBI Taxonomy" id="1670621"/>
    <lineage>
        <taxon>Bacteria</taxon>
        <taxon>Bacillati</taxon>
        <taxon>Actinomycetota</taxon>
        <taxon>Actinomycetes</taxon>
        <taxon>Pseudonocardiales</taxon>
        <taxon>Pseudonocardiaceae</taxon>
        <taxon>Saccharothrix</taxon>
    </lineage>
</organism>
<feature type="chain" id="PRO_5046832440" evidence="2">
    <location>
        <begin position="24"/>
        <end position="140"/>
    </location>
</feature>
<evidence type="ECO:0000313" key="3">
    <source>
        <dbReference type="EMBL" id="MFC6090558.1"/>
    </source>
</evidence>
<accession>A0ABW1P646</accession>